<accession>A0A1F6D627</accession>
<dbReference type="PANTHER" id="PTHR38731:SF1">
    <property type="entry name" value="FECR PROTEIN DOMAIN-CONTAINING PROTEIN"/>
    <property type="match status" value="1"/>
</dbReference>
<dbReference type="Pfam" id="PF04773">
    <property type="entry name" value="FecR"/>
    <property type="match status" value="1"/>
</dbReference>
<dbReference type="AlphaFoldDB" id="A0A1F6D627"/>
<gene>
    <name evidence="2" type="ORF">A3F84_19500</name>
</gene>
<name>A0A1F6D627_HANXR</name>
<feature type="domain" description="FecR protein" evidence="1">
    <location>
        <begin position="37"/>
        <end position="137"/>
    </location>
</feature>
<evidence type="ECO:0000313" key="2">
    <source>
        <dbReference type="EMBL" id="OGG56472.1"/>
    </source>
</evidence>
<sequence length="332" mass="37196">MRQTAVISFIVGTVEFKGENGTDWHLARMGFRVVPGDAIRTGPDSRAELQTRGPYSVIRVGENTTFVLHQSEEQGLKSTRARLVEGNLWGNVKRLKEQERFAFETWLATVTARGTAFRMEARGDTAVGVYVYEGTVEVKTQVDDRGSKRAATFNVGRGQSLQLGVSQPPQAAPVAAADGWRNGWQPKKRQEIEEEELNLPVPMRIEERPRPRQVAPALTQTQVMRLDILAVAPGVFSGIQLKTEGDRYLTEAEVMQATVPSVQEIEIGMAAKAWDALPADQKEGLLNKTFYVLKTRYPNITRFVTLKFDDRRQGLKLEYARYAQLVKEPPPP</sequence>
<organism evidence="2 3">
    <name type="scientific">Handelsmanbacteria sp. (strain RIFCSPLOWO2_12_FULL_64_10)</name>
    <dbReference type="NCBI Taxonomy" id="1817868"/>
    <lineage>
        <taxon>Bacteria</taxon>
        <taxon>Candidatus Handelsmaniibacteriota</taxon>
    </lineage>
</organism>
<dbReference type="InterPro" id="IPR006860">
    <property type="entry name" value="FecR"/>
</dbReference>
<dbReference type="Gene3D" id="2.60.120.1440">
    <property type="match status" value="1"/>
</dbReference>
<evidence type="ECO:0000313" key="3">
    <source>
        <dbReference type="Proteomes" id="UP000178606"/>
    </source>
</evidence>
<comment type="caution">
    <text evidence="2">The sequence shown here is derived from an EMBL/GenBank/DDBJ whole genome shotgun (WGS) entry which is preliminary data.</text>
</comment>
<protein>
    <recommendedName>
        <fullName evidence="1">FecR protein domain-containing protein</fullName>
    </recommendedName>
</protein>
<dbReference type="EMBL" id="MFKF01000031">
    <property type="protein sequence ID" value="OGG56472.1"/>
    <property type="molecule type" value="Genomic_DNA"/>
</dbReference>
<proteinExistence type="predicted"/>
<dbReference type="PANTHER" id="PTHR38731">
    <property type="entry name" value="LIPL45-RELATED LIPOPROTEIN-RELATED"/>
    <property type="match status" value="1"/>
</dbReference>
<reference evidence="2 3" key="1">
    <citation type="journal article" date="2016" name="Nat. Commun.">
        <title>Thousands of microbial genomes shed light on interconnected biogeochemical processes in an aquifer system.</title>
        <authorList>
            <person name="Anantharaman K."/>
            <person name="Brown C.T."/>
            <person name="Hug L.A."/>
            <person name="Sharon I."/>
            <person name="Castelle C.J."/>
            <person name="Probst A.J."/>
            <person name="Thomas B.C."/>
            <person name="Singh A."/>
            <person name="Wilkins M.J."/>
            <person name="Karaoz U."/>
            <person name="Brodie E.L."/>
            <person name="Williams K.H."/>
            <person name="Hubbard S.S."/>
            <person name="Banfield J.F."/>
        </authorList>
    </citation>
    <scope>NUCLEOTIDE SEQUENCE [LARGE SCALE GENOMIC DNA]</scope>
    <source>
        <strain evidence="3">RIFCSPLOWO2_12_FULL_64_10</strain>
    </source>
</reference>
<evidence type="ECO:0000259" key="1">
    <source>
        <dbReference type="Pfam" id="PF04773"/>
    </source>
</evidence>
<dbReference type="Proteomes" id="UP000178606">
    <property type="component" value="Unassembled WGS sequence"/>
</dbReference>